<evidence type="ECO:0000313" key="3">
    <source>
        <dbReference type="Proteomes" id="UP000553706"/>
    </source>
</evidence>
<organism evidence="2 3">
    <name type="scientific">Acidocella aromatica</name>
    <dbReference type="NCBI Taxonomy" id="1303579"/>
    <lineage>
        <taxon>Bacteria</taxon>
        <taxon>Pseudomonadati</taxon>
        <taxon>Pseudomonadota</taxon>
        <taxon>Alphaproteobacteria</taxon>
        <taxon>Acetobacterales</taxon>
        <taxon>Acidocellaceae</taxon>
        <taxon>Acidocella</taxon>
    </lineage>
</organism>
<evidence type="ECO:0000259" key="1">
    <source>
        <dbReference type="Pfam" id="PF05170"/>
    </source>
</evidence>
<dbReference type="EMBL" id="JACHFJ010000001">
    <property type="protein sequence ID" value="MBB5371930.1"/>
    <property type="molecule type" value="Genomic_DNA"/>
</dbReference>
<dbReference type="InterPro" id="IPR052894">
    <property type="entry name" value="AsmA-related"/>
</dbReference>
<feature type="domain" description="AsmA" evidence="1">
    <location>
        <begin position="1"/>
        <end position="113"/>
    </location>
</feature>
<protein>
    <submittedName>
        <fullName evidence="2">Uncharacterized protein involved in outer membrane biogenesis</fullName>
    </submittedName>
</protein>
<dbReference type="Proteomes" id="UP000553706">
    <property type="component" value="Unassembled WGS sequence"/>
</dbReference>
<dbReference type="PANTHER" id="PTHR30441">
    <property type="entry name" value="DUF748 DOMAIN-CONTAINING PROTEIN"/>
    <property type="match status" value="1"/>
</dbReference>
<accession>A0A840VK99</accession>
<dbReference type="InterPro" id="IPR007844">
    <property type="entry name" value="AsmA"/>
</dbReference>
<feature type="domain" description="AsmA" evidence="1">
    <location>
        <begin position="698"/>
        <end position="866"/>
    </location>
</feature>
<proteinExistence type="predicted"/>
<keyword evidence="3" id="KW-1185">Reference proteome</keyword>
<evidence type="ECO:0000313" key="2">
    <source>
        <dbReference type="EMBL" id="MBB5371930.1"/>
    </source>
</evidence>
<dbReference type="AlphaFoldDB" id="A0A840VK99"/>
<name>A0A840VK99_9PROT</name>
<dbReference type="GO" id="GO:0005886">
    <property type="term" value="C:plasma membrane"/>
    <property type="evidence" value="ECO:0007669"/>
    <property type="project" value="TreeGrafter"/>
</dbReference>
<sequence length="936" mass="93712">MKKRTAFWLLSAGLVLALLGALLALPGFVGSQAHRPAMEAFASSLTGRKVQIGGKLSLALLPRPEITATDITISGPDKEIITAHALVMDISPLALLRGQLAVQTLDLEQPSVDFPWPLPAGPKSIAPPPWLAALHAHLSNGTVRFGGIGFTEVSADLFTGPDGAVSVSGNGALLGQGVTLSLALGATALDQSAPLSIQAGTLGSSLNFSGTLDADSSLTGNLTAKLPQDITGNATLSVDANGVNATQLTIQQGNTSLSGNASVGFAAPGMNATLSGQNLNLDALARQTQPLTLFWPALPPLSLTLQASNVTLAGQNFPALQTSLTTGPGGLALNSLTLSLPGGGTLNASGSASQAGVLSGQASLTVPDSTALAAAYHLPPPVGWPSAKLSAQLGGTLAAPVLRNLSGTLGQDRVTGNLILTPGRAAGSLGFDHLDLAPLIAWAGQRQPGGFVFDGEISAARADAGPIKLQNLAVDAELDGTLNIRRASANLYGGLAAGSFTLDSSGQVTSAHGFLQLPSATPLAALLPAGWMPPAALTAGRFSVLLAAQGPANALSASAVASLAVQARAQATGKLADVGTLTVTTSPVIDLIHQSASGAVSVQFPEAIRLAHILGFDQGVAFPGAGSVSLRAGFTASANQYGLNDFILSFGALAANGRLMVQNGTVSGQIDADTLALPPLPTTLPLPASLPVQGKIGLNATSVLYAGTPVLGQSSATLTLAQTSAKLDLATAALGNGNLSGSLTATLSATAAPQFNLSLLAQNIDAQSLALPVSFPFSLPIGTINATASLTASGYSPKNWLATLGGTASLTATHGRLGGISLGNFMAALGTPNATAKLRAALASGSTPFSTLNLAGTLAQGNCTLTRGTLTGQNGMIAAATDSGIDFFDRALALRLTLQPAVKPPVSASVLVLGPWSAPKRTAQLKSALGWKPAAP</sequence>
<dbReference type="GO" id="GO:0090313">
    <property type="term" value="P:regulation of protein targeting to membrane"/>
    <property type="evidence" value="ECO:0007669"/>
    <property type="project" value="TreeGrafter"/>
</dbReference>
<reference evidence="2 3" key="1">
    <citation type="submission" date="2020-08" db="EMBL/GenBank/DDBJ databases">
        <title>Genomic Encyclopedia of Type Strains, Phase IV (KMG-IV): sequencing the most valuable type-strain genomes for metagenomic binning, comparative biology and taxonomic classification.</title>
        <authorList>
            <person name="Goeker M."/>
        </authorList>
    </citation>
    <scope>NUCLEOTIDE SEQUENCE [LARGE SCALE GENOMIC DNA]</scope>
    <source>
        <strain evidence="2 3">DSM 27026</strain>
    </source>
</reference>
<comment type="caution">
    <text evidence="2">The sequence shown here is derived from an EMBL/GenBank/DDBJ whole genome shotgun (WGS) entry which is preliminary data.</text>
</comment>
<dbReference type="RefSeq" id="WP_183264944.1">
    <property type="nucleotide sequence ID" value="NZ_JACHFJ010000001.1"/>
</dbReference>
<dbReference type="PANTHER" id="PTHR30441:SF4">
    <property type="entry name" value="PROTEIN ASMA"/>
    <property type="match status" value="1"/>
</dbReference>
<gene>
    <name evidence="2" type="ORF">HNP71_000154</name>
</gene>
<dbReference type="Pfam" id="PF05170">
    <property type="entry name" value="AsmA"/>
    <property type="match status" value="2"/>
</dbReference>